<organism evidence="2 3">
    <name type="scientific">Kibdelosporangium lantanae</name>
    <dbReference type="NCBI Taxonomy" id="1497396"/>
    <lineage>
        <taxon>Bacteria</taxon>
        <taxon>Bacillati</taxon>
        <taxon>Actinomycetota</taxon>
        <taxon>Actinomycetes</taxon>
        <taxon>Pseudonocardiales</taxon>
        <taxon>Pseudonocardiaceae</taxon>
        <taxon>Kibdelosporangium</taxon>
    </lineage>
</organism>
<reference evidence="3" key="1">
    <citation type="journal article" date="2019" name="Int. J. Syst. Evol. Microbiol.">
        <title>The Global Catalogue of Microorganisms (GCM) 10K type strain sequencing project: providing services to taxonomists for standard genome sequencing and annotation.</title>
        <authorList>
            <consortium name="The Broad Institute Genomics Platform"/>
            <consortium name="The Broad Institute Genome Sequencing Center for Infectious Disease"/>
            <person name="Wu L."/>
            <person name="Ma J."/>
        </authorList>
    </citation>
    <scope>NUCLEOTIDE SEQUENCE [LARGE SCALE GENOMIC DNA]</scope>
    <source>
        <strain evidence="3">JCM 31486</strain>
    </source>
</reference>
<evidence type="ECO:0000313" key="2">
    <source>
        <dbReference type="EMBL" id="MFD1049715.1"/>
    </source>
</evidence>
<dbReference type="SUPFAM" id="SSF55298">
    <property type="entry name" value="YjgF-like"/>
    <property type="match status" value="1"/>
</dbReference>
<dbReference type="EMBL" id="JBHTIS010002357">
    <property type="protein sequence ID" value="MFD1049715.1"/>
    <property type="molecule type" value="Genomic_DNA"/>
</dbReference>
<accession>A0ABW3MJV6</accession>
<proteinExistence type="predicted"/>
<gene>
    <name evidence="2" type="ORF">ACFQ1S_31390</name>
</gene>
<comment type="caution">
    <text evidence="2">The sequence shown here is derived from an EMBL/GenBank/DDBJ whole genome shotgun (WGS) entry which is preliminary data.</text>
</comment>
<dbReference type="CDD" id="cd00448">
    <property type="entry name" value="YjgF_YER057c_UK114_family"/>
    <property type="match status" value="1"/>
</dbReference>
<dbReference type="Gene3D" id="3.30.1330.40">
    <property type="entry name" value="RutC-like"/>
    <property type="match status" value="1"/>
</dbReference>
<dbReference type="InterPro" id="IPR035959">
    <property type="entry name" value="RutC-like_sf"/>
</dbReference>
<evidence type="ECO:0000256" key="1">
    <source>
        <dbReference type="SAM" id="MobiDB-lite"/>
    </source>
</evidence>
<protein>
    <submittedName>
        <fullName evidence="2">RidA family protein</fullName>
        <ecNumber evidence="2">3.5.-.-</ecNumber>
    </submittedName>
</protein>
<dbReference type="EC" id="3.5.-.-" evidence="2"/>
<feature type="region of interest" description="Disordered" evidence="1">
    <location>
        <begin position="140"/>
        <end position="169"/>
    </location>
</feature>
<dbReference type="InterPro" id="IPR006175">
    <property type="entry name" value="YjgF/YER057c/UK114"/>
</dbReference>
<sequence length="169" mass="18601">MARTENFGLPWESGYGDVQARQHGDTIYISGQVANNRRTTDGANMADQMRQAYANIGELLTRFGATFDNVVEEVLYVTGHDTAHEQRVQRVVGETVEPQHPPLVVHTGGVQDHPRTRVPPHHPPCQVVHAVSIAREILPAGRFPPDRGPLRCPAWTKRARSPSSGGDLS</sequence>
<evidence type="ECO:0000313" key="3">
    <source>
        <dbReference type="Proteomes" id="UP001597045"/>
    </source>
</evidence>
<dbReference type="Proteomes" id="UP001597045">
    <property type="component" value="Unassembled WGS sequence"/>
</dbReference>
<keyword evidence="3" id="KW-1185">Reference proteome</keyword>
<dbReference type="GO" id="GO:0016787">
    <property type="term" value="F:hydrolase activity"/>
    <property type="evidence" value="ECO:0007669"/>
    <property type="project" value="UniProtKB-KW"/>
</dbReference>
<name>A0ABW3MJV6_9PSEU</name>
<keyword evidence="2" id="KW-0378">Hydrolase</keyword>
<dbReference type="Pfam" id="PF01042">
    <property type="entry name" value="Ribonuc_L-PSP"/>
    <property type="match status" value="1"/>
</dbReference>